<dbReference type="Proteomes" id="UP000001095">
    <property type="component" value="Unassembled WGS sequence"/>
</dbReference>
<organism evidence="1 2">
    <name type="scientific">Afipia clevelandensis ATCC 49720</name>
    <dbReference type="NCBI Taxonomy" id="883079"/>
    <lineage>
        <taxon>Bacteria</taxon>
        <taxon>Pseudomonadati</taxon>
        <taxon>Pseudomonadota</taxon>
        <taxon>Alphaproteobacteria</taxon>
        <taxon>Hyphomicrobiales</taxon>
        <taxon>Nitrobacteraceae</taxon>
        <taxon>Afipia</taxon>
    </lineage>
</organism>
<dbReference type="RefSeq" id="WP_002712495.1">
    <property type="nucleotide sequence ID" value="NZ_KB375281.1"/>
</dbReference>
<evidence type="ECO:0000313" key="2">
    <source>
        <dbReference type="Proteomes" id="UP000001095"/>
    </source>
</evidence>
<dbReference type="HOGENOM" id="CLU_2857653_0_0_5"/>
<gene>
    <name evidence="1" type="ORF">HMPREF9696_01629</name>
</gene>
<dbReference type="EMBL" id="AGWY01000007">
    <property type="protein sequence ID" value="EKS37679.1"/>
    <property type="molecule type" value="Genomic_DNA"/>
</dbReference>
<name>K8PA78_9BRAD</name>
<reference evidence="1 2" key="1">
    <citation type="submission" date="2012-04" db="EMBL/GenBank/DDBJ databases">
        <title>The Genome Sequence of Afipia clevelandensis ATCC 49720.</title>
        <authorList>
            <consortium name="The Broad Institute Genome Sequencing Platform"/>
            <person name="Earl A."/>
            <person name="Ward D."/>
            <person name="Feldgarden M."/>
            <person name="Gevers D."/>
            <person name="Huys G."/>
            <person name="Walker B."/>
            <person name="Young S.K."/>
            <person name="Zeng Q."/>
            <person name="Gargeya S."/>
            <person name="Fitzgerald M."/>
            <person name="Haas B."/>
            <person name="Abouelleil A."/>
            <person name="Alvarado L."/>
            <person name="Arachchi H.M."/>
            <person name="Berlin A."/>
            <person name="Chapman S.B."/>
            <person name="Goldberg J."/>
            <person name="Griggs A."/>
            <person name="Gujja S."/>
            <person name="Hansen M."/>
            <person name="Howarth C."/>
            <person name="Imamovic A."/>
            <person name="Larimer J."/>
            <person name="McCowen C."/>
            <person name="Montmayeur A."/>
            <person name="Murphy C."/>
            <person name="Neiman D."/>
            <person name="Pearson M."/>
            <person name="Priest M."/>
            <person name="Roberts A."/>
            <person name="Saif S."/>
            <person name="Shea T."/>
            <person name="Sisk P."/>
            <person name="Sykes S."/>
            <person name="Wortman J."/>
            <person name="Nusbaum C."/>
            <person name="Birren B."/>
        </authorList>
    </citation>
    <scope>NUCLEOTIDE SEQUENCE [LARGE SCALE GENOMIC DNA]</scope>
    <source>
        <strain evidence="1 2">ATCC 49720</strain>
    </source>
</reference>
<keyword evidence="2" id="KW-1185">Reference proteome</keyword>
<dbReference type="PATRIC" id="fig|883079.3.peg.1659"/>
<dbReference type="AlphaFoldDB" id="K8PA78"/>
<protein>
    <submittedName>
        <fullName evidence="1">Uncharacterized protein</fullName>
    </submittedName>
</protein>
<comment type="caution">
    <text evidence="1">The sequence shown here is derived from an EMBL/GenBank/DDBJ whole genome shotgun (WGS) entry which is preliminary data.</text>
</comment>
<accession>K8PA78</accession>
<proteinExistence type="predicted"/>
<sequence length="64" mass="6979">MFMILGGVDGAASGAFQAMSVVQAIEKALQLMGAGLKGVHIKDPEGIIYTHQQFDDLLMKWEDR</sequence>
<evidence type="ECO:0000313" key="1">
    <source>
        <dbReference type="EMBL" id="EKS37679.1"/>
    </source>
</evidence>